<dbReference type="InterPro" id="IPR036179">
    <property type="entry name" value="Ig-like_dom_sf"/>
</dbReference>
<keyword evidence="3" id="KW-1185">Reference proteome</keyword>
<dbReference type="SMART" id="SM00409">
    <property type="entry name" value="IG"/>
    <property type="match status" value="2"/>
</dbReference>
<dbReference type="FunFam" id="2.60.40.10:FF:000186">
    <property type="entry name" value="Hemicentin 1"/>
    <property type="match status" value="1"/>
</dbReference>
<dbReference type="GO" id="GO:0007156">
    <property type="term" value="P:homophilic cell adhesion via plasma membrane adhesion molecules"/>
    <property type="evidence" value="ECO:0007669"/>
    <property type="project" value="TreeGrafter"/>
</dbReference>
<proteinExistence type="predicted"/>
<dbReference type="InterPro" id="IPR007110">
    <property type="entry name" value="Ig-like_dom"/>
</dbReference>
<dbReference type="InterPro" id="IPR003599">
    <property type="entry name" value="Ig_sub"/>
</dbReference>
<dbReference type="InterPro" id="IPR050958">
    <property type="entry name" value="Cell_Adh-Cytoskel_Orgn"/>
</dbReference>
<dbReference type="Proteomes" id="UP000504640">
    <property type="component" value="Unplaced"/>
</dbReference>
<dbReference type="GO" id="GO:0005886">
    <property type="term" value="C:plasma membrane"/>
    <property type="evidence" value="ECO:0007669"/>
    <property type="project" value="TreeGrafter"/>
</dbReference>
<dbReference type="InterPro" id="IPR013783">
    <property type="entry name" value="Ig-like_fold"/>
</dbReference>
<dbReference type="AlphaFoldDB" id="A0A6J3HGC5"/>
<evidence type="ECO:0000313" key="4">
    <source>
        <dbReference type="RefSeq" id="XP_032129110.1"/>
    </source>
</evidence>
<dbReference type="Gene3D" id="2.60.40.10">
    <property type="entry name" value="Immunoglobulins"/>
    <property type="match status" value="2"/>
</dbReference>
<dbReference type="InterPro" id="IPR003598">
    <property type="entry name" value="Ig_sub2"/>
</dbReference>
<evidence type="ECO:0000313" key="3">
    <source>
        <dbReference type="Proteomes" id="UP000504640"/>
    </source>
</evidence>
<reference evidence="4" key="1">
    <citation type="submission" date="2025-08" db="UniProtKB">
        <authorList>
            <consortium name="RefSeq"/>
        </authorList>
    </citation>
    <scope>IDENTIFICATION</scope>
    <source>
        <tissue evidence="4">Blood</tissue>
    </source>
</reference>
<dbReference type="GO" id="GO:0008046">
    <property type="term" value="F:axon guidance receptor activity"/>
    <property type="evidence" value="ECO:0007669"/>
    <property type="project" value="TreeGrafter"/>
</dbReference>
<gene>
    <name evidence="4" type="primary">LOC116547182</name>
</gene>
<name>A0A6J3HGC5_SAPAP</name>
<dbReference type="PROSITE" id="PS50835">
    <property type="entry name" value="IG_LIKE"/>
    <property type="match status" value="1"/>
</dbReference>
<dbReference type="GO" id="GO:0050808">
    <property type="term" value="P:synapse organization"/>
    <property type="evidence" value="ECO:0007669"/>
    <property type="project" value="TreeGrafter"/>
</dbReference>
<dbReference type="SMART" id="SM00408">
    <property type="entry name" value="IGc2"/>
    <property type="match status" value="2"/>
</dbReference>
<dbReference type="RefSeq" id="XP_032129110.1">
    <property type="nucleotide sequence ID" value="XM_032273219.1"/>
</dbReference>
<evidence type="ECO:0000259" key="2">
    <source>
        <dbReference type="PROSITE" id="PS50835"/>
    </source>
</evidence>
<dbReference type="Pfam" id="PF07679">
    <property type="entry name" value="I-set"/>
    <property type="match status" value="2"/>
</dbReference>
<dbReference type="InterPro" id="IPR013098">
    <property type="entry name" value="Ig_I-set"/>
</dbReference>
<dbReference type="GO" id="GO:0030424">
    <property type="term" value="C:axon"/>
    <property type="evidence" value="ECO:0007669"/>
    <property type="project" value="TreeGrafter"/>
</dbReference>
<feature type="domain" description="Ig-like" evidence="2">
    <location>
        <begin position="86"/>
        <end position="166"/>
    </location>
</feature>
<organism evidence="3 4">
    <name type="scientific">Sapajus apella</name>
    <name type="common">Brown-capped capuchin</name>
    <name type="synonym">Cebus apella</name>
    <dbReference type="NCBI Taxonomy" id="9515"/>
    <lineage>
        <taxon>Eukaryota</taxon>
        <taxon>Metazoa</taxon>
        <taxon>Chordata</taxon>
        <taxon>Craniata</taxon>
        <taxon>Vertebrata</taxon>
        <taxon>Euteleostomi</taxon>
        <taxon>Mammalia</taxon>
        <taxon>Eutheria</taxon>
        <taxon>Euarchontoglires</taxon>
        <taxon>Primates</taxon>
        <taxon>Haplorrhini</taxon>
        <taxon>Platyrrhini</taxon>
        <taxon>Cebidae</taxon>
        <taxon>Cebinae</taxon>
        <taxon>Sapajus</taxon>
    </lineage>
</organism>
<dbReference type="PANTHER" id="PTHR45080">
    <property type="entry name" value="CONTACTIN 5"/>
    <property type="match status" value="1"/>
</dbReference>
<dbReference type="GeneID" id="116547182"/>
<feature type="region of interest" description="Disordered" evidence="1">
    <location>
        <begin position="20"/>
        <end position="44"/>
    </location>
</feature>
<dbReference type="SUPFAM" id="SSF48726">
    <property type="entry name" value="Immunoglobulin"/>
    <property type="match status" value="2"/>
</dbReference>
<sequence length="208" mass="21638">MVGAVSFPGFLGEVAGSSWVSKPSRGGRVSEGLTSAPHSRRHGLLPSGSLRLAQVQVDDTGHYECTASNPAGSASRRYVLGVQVPPQVQPGPRVLKVLVGEALDLNCVAEGNPEPQLSWSKDGVALRGRGPEGSVHFTAIGTSDAGRYHCEASNSVGVDAWDVELRVLEPPHWGADETSGLLERVAGENACLPCPARGEAASRAGLGR</sequence>
<dbReference type="GO" id="GO:0043025">
    <property type="term" value="C:neuronal cell body"/>
    <property type="evidence" value="ECO:0007669"/>
    <property type="project" value="TreeGrafter"/>
</dbReference>
<evidence type="ECO:0000256" key="1">
    <source>
        <dbReference type="SAM" id="MobiDB-lite"/>
    </source>
</evidence>
<accession>A0A6J3HGC5</accession>
<dbReference type="PANTHER" id="PTHR45080:SF32">
    <property type="entry name" value="MAM DOMAIN CONTAINING GLYCOSYLPHOSPHATIDYLINOSITOL ANCHOR 1"/>
    <property type="match status" value="1"/>
</dbReference>
<protein>
    <submittedName>
        <fullName evidence="4">Hemicentin-2-like</fullName>
    </submittedName>
</protein>